<dbReference type="PROSITE" id="PS00187">
    <property type="entry name" value="TPP_ENZYMES"/>
    <property type="match status" value="1"/>
</dbReference>
<dbReference type="Pfam" id="PF02775">
    <property type="entry name" value="TPP_enzyme_C"/>
    <property type="match status" value="2"/>
</dbReference>
<dbReference type="Pfam" id="PF02776">
    <property type="entry name" value="TPP_enzyme_N"/>
    <property type="match status" value="1"/>
</dbReference>
<dbReference type="GO" id="GO:0000287">
    <property type="term" value="F:magnesium ion binding"/>
    <property type="evidence" value="ECO:0007669"/>
    <property type="project" value="InterPro"/>
</dbReference>
<dbReference type="GO" id="GO:0005777">
    <property type="term" value="C:peroxisome"/>
    <property type="evidence" value="ECO:0007669"/>
    <property type="project" value="TreeGrafter"/>
</dbReference>
<dbReference type="AlphaFoldDB" id="A0AA88V612"/>
<comment type="catalytic activity">
    <reaction evidence="8">
        <text>an (R)-2-hydroxy-long-chain-fatty acyl-CoA = a long-chain fatty aldehyde + formyl-CoA</text>
        <dbReference type="Rhea" id="RHEA:67444"/>
        <dbReference type="ChEBI" id="CHEBI:17176"/>
        <dbReference type="ChEBI" id="CHEBI:57376"/>
        <dbReference type="ChEBI" id="CHEBI:170012"/>
        <dbReference type="EC" id="4.1.2.63"/>
    </reaction>
    <physiologicalReaction direction="left-to-right" evidence="8">
        <dbReference type="Rhea" id="RHEA:67445"/>
    </physiologicalReaction>
</comment>
<feature type="domain" description="Thiamine pyrophosphate enzyme TPP-binding" evidence="12">
    <location>
        <begin position="496"/>
        <end position="584"/>
    </location>
</feature>
<dbReference type="SUPFAM" id="SSF52518">
    <property type="entry name" value="Thiamin diphosphate-binding fold (THDP-binding)"/>
    <property type="match status" value="3"/>
</dbReference>
<evidence type="ECO:0000313" key="15">
    <source>
        <dbReference type="Proteomes" id="UP001188597"/>
    </source>
</evidence>
<comment type="caution">
    <text evidence="14">The sequence shown here is derived from an EMBL/GenBank/DDBJ whole genome shotgun (WGS) entry which is preliminary data.</text>
</comment>
<dbReference type="PANTHER" id="PTHR43710">
    <property type="entry name" value="2-HYDROXYACYL-COA LYASE"/>
    <property type="match status" value="1"/>
</dbReference>
<dbReference type="Pfam" id="PF00205">
    <property type="entry name" value="TPP_enzyme_M"/>
    <property type="match status" value="1"/>
</dbReference>
<dbReference type="InterPro" id="IPR011766">
    <property type="entry name" value="TPP_enzyme_TPP-bd"/>
</dbReference>
<dbReference type="Proteomes" id="UP001188597">
    <property type="component" value="Unassembled WGS sequence"/>
</dbReference>
<dbReference type="Gene3D" id="3.40.50.1220">
    <property type="entry name" value="TPP-binding domain"/>
    <property type="match status" value="1"/>
</dbReference>
<reference evidence="14" key="1">
    <citation type="submission" date="2022-12" db="EMBL/GenBank/DDBJ databases">
        <title>Draft genome assemblies for two species of Escallonia (Escalloniales).</title>
        <authorList>
            <person name="Chanderbali A."/>
            <person name="Dervinis C."/>
            <person name="Anghel I."/>
            <person name="Soltis D."/>
            <person name="Soltis P."/>
            <person name="Zapata F."/>
        </authorList>
    </citation>
    <scope>NUCLEOTIDE SEQUENCE</scope>
    <source>
        <strain evidence="14">UCBG64.0493</strain>
        <tissue evidence="14">Leaf</tissue>
    </source>
</reference>
<comment type="catalytic activity">
    <reaction evidence="7">
        <text>a 2-hydroxy-3-methyl fatty acyl-CoA = a 2-methyl-branched fatty aldehyde + formyl-CoA</text>
        <dbReference type="Rhea" id="RHEA:25375"/>
        <dbReference type="ChEBI" id="CHEBI:49188"/>
        <dbReference type="ChEBI" id="CHEBI:57376"/>
        <dbReference type="ChEBI" id="CHEBI:58783"/>
        <dbReference type="EC" id="4.1.2.63"/>
    </reaction>
    <physiologicalReaction direction="left-to-right" evidence="7">
        <dbReference type="Rhea" id="RHEA:25376"/>
    </physiologicalReaction>
</comment>
<evidence type="ECO:0000256" key="10">
    <source>
        <dbReference type="RuleBase" id="RU362132"/>
    </source>
</evidence>
<dbReference type="GO" id="GO:0030976">
    <property type="term" value="F:thiamine pyrophosphate binding"/>
    <property type="evidence" value="ECO:0007669"/>
    <property type="project" value="InterPro"/>
</dbReference>
<dbReference type="InterPro" id="IPR045025">
    <property type="entry name" value="HACL1-like"/>
</dbReference>
<dbReference type="EMBL" id="JAVXUP010002721">
    <property type="protein sequence ID" value="KAK3001734.1"/>
    <property type="molecule type" value="Genomic_DNA"/>
</dbReference>
<gene>
    <name evidence="14" type="ORF">RJ639_020266</name>
</gene>
<comment type="similarity">
    <text evidence="2 10">Belongs to the TPP enzyme family.</text>
</comment>
<evidence type="ECO:0000259" key="12">
    <source>
        <dbReference type="Pfam" id="PF02775"/>
    </source>
</evidence>
<evidence type="ECO:0000259" key="11">
    <source>
        <dbReference type="Pfam" id="PF00205"/>
    </source>
</evidence>
<evidence type="ECO:0000256" key="6">
    <source>
        <dbReference type="ARBA" id="ARBA00023239"/>
    </source>
</evidence>
<dbReference type="InterPro" id="IPR000399">
    <property type="entry name" value="TPP-bd_CS"/>
</dbReference>
<evidence type="ECO:0000256" key="8">
    <source>
        <dbReference type="ARBA" id="ARBA00044454"/>
    </source>
</evidence>
<keyword evidence="5 10" id="KW-0786">Thiamine pyrophosphate</keyword>
<comment type="cofactor">
    <cofactor evidence="1">
        <name>thiamine diphosphate</name>
        <dbReference type="ChEBI" id="CHEBI:58937"/>
    </cofactor>
</comment>
<dbReference type="EC" id="4.1.2.63" evidence="9"/>
<dbReference type="CDD" id="cd02004">
    <property type="entry name" value="TPP_BZL_OCoD_HPCL"/>
    <property type="match status" value="1"/>
</dbReference>
<dbReference type="InterPro" id="IPR029061">
    <property type="entry name" value="THDP-binding"/>
</dbReference>
<dbReference type="CDD" id="cd07035">
    <property type="entry name" value="TPP_PYR_POX_like"/>
    <property type="match status" value="1"/>
</dbReference>
<dbReference type="InterPro" id="IPR012000">
    <property type="entry name" value="Thiamin_PyroP_enz_cen_dom"/>
</dbReference>
<evidence type="ECO:0000256" key="4">
    <source>
        <dbReference type="ARBA" id="ARBA00022842"/>
    </source>
</evidence>
<evidence type="ECO:0000256" key="2">
    <source>
        <dbReference type="ARBA" id="ARBA00007812"/>
    </source>
</evidence>
<keyword evidence="15" id="KW-1185">Reference proteome</keyword>
<evidence type="ECO:0000256" key="3">
    <source>
        <dbReference type="ARBA" id="ARBA00022723"/>
    </source>
</evidence>
<proteinExistence type="inferred from homology"/>
<evidence type="ECO:0000256" key="5">
    <source>
        <dbReference type="ARBA" id="ARBA00023052"/>
    </source>
</evidence>
<evidence type="ECO:0000259" key="13">
    <source>
        <dbReference type="Pfam" id="PF02776"/>
    </source>
</evidence>
<dbReference type="InterPro" id="IPR012001">
    <property type="entry name" value="Thiamin_PyroP_enz_TPP-bd_dom"/>
</dbReference>
<dbReference type="GO" id="GO:0001561">
    <property type="term" value="P:fatty acid alpha-oxidation"/>
    <property type="evidence" value="ECO:0007669"/>
    <property type="project" value="TreeGrafter"/>
</dbReference>
<accession>A0AA88V612</accession>
<keyword evidence="6" id="KW-0456">Lyase</keyword>
<feature type="domain" description="Thiamine pyrophosphate enzyme TPP-binding" evidence="12">
    <location>
        <begin position="406"/>
        <end position="470"/>
    </location>
</feature>
<dbReference type="SUPFAM" id="SSF52467">
    <property type="entry name" value="DHS-like NAD/FAD-binding domain"/>
    <property type="match status" value="1"/>
</dbReference>
<dbReference type="PANTHER" id="PTHR43710:SF2">
    <property type="entry name" value="2-HYDROXYACYL-COA LYASE 1"/>
    <property type="match status" value="1"/>
</dbReference>
<evidence type="ECO:0000256" key="1">
    <source>
        <dbReference type="ARBA" id="ARBA00001964"/>
    </source>
</evidence>
<dbReference type="Gene3D" id="3.40.50.970">
    <property type="match status" value="2"/>
</dbReference>
<organism evidence="14 15">
    <name type="scientific">Escallonia herrerae</name>
    <dbReference type="NCBI Taxonomy" id="1293975"/>
    <lineage>
        <taxon>Eukaryota</taxon>
        <taxon>Viridiplantae</taxon>
        <taxon>Streptophyta</taxon>
        <taxon>Embryophyta</taxon>
        <taxon>Tracheophyta</taxon>
        <taxon>Spermatophyta</taxon>
        <taxon>Magnoliopsida</taxon>
        <taxon>eudicotyledons</taxon>
        <taxon>Gunneridae</taxon>
        <taxon>Pentapetalae</taxon>
        <taxon>asterids</taxon>
        <taxon>campanulids</taxon>
        <taxon>Escalloniales</taxon>
        <taxon>Escalloniaceae</taxon>
        <taxon>Escallonia</taxon>
    </lineage>
</organism>
<name>A0AA88V612_9ASTE</name>
<dbReference type="FunFam" id="3.40.50.1220:FF:000024">
    <property type="entry name" value="2-hydroxyacyl-CoA lyase"/>
    <property type="match status" value="1"/>
</dbReference>
<evidence type="ECO:0000313" key="14">
    <source>
        <dbReference type="EMBL" id="KAK3001734.1"/>
    </source>
</evidence>
<dbReference type="GO" id="GO:0106359">
    <property type="term" value="F:2-hydroxyacyl-CoA lyase activity"/>
    <property type="evidence" value="ECO:0007669"/>
    <property type="project" value="UniProtKB-EC"/>
</dbReference>
<feature type="domain" description="Thiamine pyrophosphate enzyme central" evidence="11">
    <location>
        <begin position="205"/>
        <end position="333"/>
    </location>
</feature>
<keyword evidence="3" id="KW-0479">Metal-binding</keyword>
<keyword evidence="4" id="KW-0460">Magnesium</keyword>
<dbReference type="InterPro" id="IPR029035">
    <property type="entry name" value="DHS-like_NAD/FAD-binding_dom"/>
</dbReference>
<sequence length="601" mass="64434">MAEANHKAPRVDCNLLVARALTRAGVNRMFGVVGIPVTSLANRAVSLGVRFIAFHNEQSAGYAASAYGYLTGRPGVLLTVSGPGCVHGLAGLSNAAANAWPCLMISGSSDQRDSGRGDFQELDQIAAVQPFSKFSVKATDITLIPSSVFTALDRAASGRPGGCYLDIPSDVLHQTVTESEAEKLLSDAEKCREKEVVDIIARSEIEKAVALLRQAERPLIVFGKGAAIARAENELKKLVESTGIPFLPTPMGKGLLPDTHELAATAARSLAIGKCDVALVVGARLNWLLHFGEPPKWAKDVKFILVDVCKEEIELRKPCLGLVGDAKRVLEVLNKEIKDDPFCLGMSHPWVESISKKAKENVVKMEVQLAKDVVPFNFMTPMRIIRDAILGLGTPAPIVVSEGANTMDVGRSVLIQTEPRTRLDAGTWGTMGVGLGYCIAAAVASPDRLVVAVEGDSGFGFSAMEVEVMLFLLHNLRNAVLPLRSRKFCCVLLRLMQTLVRYQLPVVVIVFNNGGVYGGDRRSPEEITGPYKDDPAPTSFVPGAAYHVLIEAFGGKGYLVGTPVELKSALAESFSARKPAVINVTIDPYAGAESGRLQHKN</sequence>
<evidence type="ECO:0000256" key="9">
    <source>
        <dbReference type="ARBA" id="ARBA00044518"/>
    </source>
</evidence>
<feature type="domain" description="Thiamine pyrophosphate enzyme N-terminal TPP-binding" evidence="13">
    <location>
        <begin position="16"/>
        <end position="126"/>
    </location>
</feature>
<dbReference type="FunFam" id="3.40.50.970:FF:000050">
    <property type="entry name" value="2-hydroxyacyl-CoA lyase"/>
    <property type="match status" value="1"/>
</dbReference>
<protein>
    <recommendedName>
        <fullName evidence="9">2-hydroxyacyl-CoA lyase</fullName>
        <ecNumber evidence="9">4.1.2.63</ecNumber>
    </recommendedName>
</protein>
<dbReference type="FunFam" id="3.40.50.970:FF:000111">
    <property type="entry name" value="Uncharacterized protein"/>
    <property type="match status" value="1"/>
</dbReference>
<evidence type="ECO:0000256" key="7">
    <source>
        <dbReference type="ARBA" id="ARBA00044451"/>
    </source>
</evidence>